<evidence type="ECO:0000313" key="1">
    <source>
        <dbReference type="EMBL" id="ROQ00413.1"/>
    </source>
</evidence>
<dbReference type="SUPFAM" id="SSF48452">
    <property type="entry name" value="TPR-like"/>
    <property type="match status" value="1"/>
</dbReference>
<sequence length="183" mass="20275">MDERGLEQAGGLVAFWRAAGRERWFTKDAAFDAMFRDRYLDLHFAAARRELDAWGATAEGALARLLLLDQFPRNAFRGTGHMYATDPLARLAADQAVAAGLDQAVELELRVFFYLPFAHSEVLADQDRSLALNERLGGDYPGHAARHRDIVLRFGRFPHRNPILGRTTTAAEAAFLAEGGFAG</sequence>
<accession>A0A3N1M9Q6</accession>
<evidence type="ECO:0000313" key="2">
    <source>
        <dbReference type="Proteomes" id="UP000278222"/>
    </source>
</evidence>
<dbReference type="Gene3D" id="1.25.40.10">
    <property type="entry name" value="Tetratricopeptide repeat domain"/>
    <property type="match status" value="1"/>
</dbReference>
<dbReference type="Pfam" id="PF06041">
    <property type="entry name" value="DUF924"/>
    <property type="match status" value="1"/>
</dbReference>
<dbReference type="InterPro" id="IPR011990">
    <property type="entry name" value="TPR-like_helical_dom_sf"/>
</dbReference>
<gene>
    <name evidence="1" type="ORF">EDC65_2210</name>
</gene>
<proteinExistence type="predicted"/>
<dbReference type="Proteomes" id="UP000278222">
    <property type="component" value="Unassembled WGS sequence"/>
</dbReference>
<protein>
    <submittedName>
        <fullName evidence="1">Uncharacterized protein (DUF924 family)</fullName>
    </submittedName>
</protein>
<organism evidence="1 2">
    <name type="scientific">Stella humosa</name>
    <dbReference type="NCBI Taxonomy" id="94"/>
    <lineage>
        <taxon>Bacteria</taxon>
        <taxon>Pseudomonadati</taxon>
        <taxon>Pseudomonadota</taxon>
        <taxon>Alphaproteobacteria</taxon>
        <taxon>Rhodospirillales</taxon>
        <taxon>Stellaceae</taxon>
        <taxon>Stella</taxon>
    </lineage>
</organism>
<name>A0A3N1M9Q6_9PROT</name>
<dbReference type="InterPro" id="IPR010323">
    <property type="entry name" value="DUF924"/>
</dbReference>
<reference evidence="1 2" key="1">
    <citation type="submission" date="2018-11" db="EMBL/GenBank/DDBJ databases">
        <title>Genomic Encyclopedia of Type Strains, Phase IV (KMG-IV): sequencing the most valuable type-strain genomes for metagenomic binning, comparative biology and taxonomic classification.</title>
        <authorList>
            <person name="Goeker M."/>
        </authorList>
    </citation>
    <scope>NUCLEOTIDE SEQUENCE [LARGE SCALE GENOMIC DNA]</scope>
    <source>
        <strain evidence="1 2">DSM 5900</strain>
    </source>
</reference>
<comment type="caution">
    <text evidence="1">The sequence shown here is derived from an EMBL/GenBank/DDBJ whole genome shotgun (WGS) entry which is preliminary data.</text>
</comment>
<keyword evidence="2" id="KW-1185">Reference proteome</keyword>
<dbReference type="AlphaFoldDB" id="A0A3N1M9Q6"/>
<dbReference type="EMBL" id="RJKX01000013">
    <property type="protein sequence ID" value="ROQ00413.1"/>
    <property type="molecule type" value="Genomic_DNA"/>
</dbReference>
<dbReference type="Gene3D" id="1.20.58.320">
    <property type="entry name" value="TPR-like"/>
    <property type="match status" value="1"/>
</dbReference>
<dbReference type="OrthoDB" id="7593450at2"/>